<feature type="non-terminal residue" evidence="2">
    <location>
        <position position="342"/>
    </location>
</feature>
<proteinExistence type="predicted"/>
<accession>A0A1V1NU09</accession>
<evidence type="ECO:0000259" key="1">
    <source>
        <dbReference type="PROSITE" id="PS50268"/>
    </source>
</evidence>
<reference evidence="3" key="1">
    <citation type="submission" date="2012-11" db="EMBL/GenBank/DDBJ databases">
        <authorList>
            <person name="Lucero-Rivera Y.E."/>
            <person name="Tovar-Ramirez D."/>
        </authorList>
    </citation>
    <scope>NUCLEOTIDE SEQUENCE [LARGE SCALE GENOMIC DNA]</scope>
    <source>
        <strain evidence="3">Araruama</strain>
    </source>
</reference>
<feature type="domain" description="Cadherin" evidence="1">
    <location>
        <begin position="115"/>
        <end position="217"/>
    </location>
</feature>
<organism evidence="2 3">
    <name type="scientific">Candidatus Magnetoglobus multicellularis str. Araruama</name>
    <dbReference type="NCBI Taxonomy" id="890399"/>
    <lineage>
        <taxon>Bacteria</taxon>
        <taxon>Pseudomonadati</taxon>
        <taxon>Thermodesulfobacteriota</taxon>
        <taxon>Desulfobacteria</taxon>
        <taxon>Desulfobacterales</taxon>
        <taxon>Desulfobacteraceae</taxon>
        <taxon>Candidatus Magnetoglobus</taxon>
    </lineage>
</organism>
<dbReference type="EMBL" id="ATBP01002331">
    <property type="protein sequence ID" value="ETR65976.1"/>
    <property type="molecule type" value="Genomic_DNA"/>
</dbReference>
<sequence>MDQVLVEDAGQQLITNWATHISPGPENEAHQIVSFKVTADHPELFAEQPLMTTDGTLIYKPAPDAHGQSAVKVVLQDDGNIEHNGCNQSLETEFLITVLSKNDPPYFTKGSDQPIHEDAGRTTILYWARNISAGPENESDQMVQFYVNTDKPDLFMENPSISTDGHLSWETQPDANGIANVNVYLKDSGGTLNGGIDVSTIQSFQIHVYEVNDPPSFTKGEDQNILENSPLQTIESWATHIIPGPADELDQSVIFRVSTNNDNLFSILPTITPQGTLTFQTAQNKTGSALVTVFAEDNAGTSNGGDNSSERQTFKINITPVYTLSVAMAETGNCGGQFKTKD</sequence>
<name>A0A1V1NU09_9BACT</name>
<gene>
    <name evidence="2" type="ORF">OMM_13425</name>
</gene>
<evidence type="ECO:0000313" key="2">
    <source>
        <dbReference type="EMBL" id="ETR65976.1"/>
    </source>
</evidence>
<dbReference type="GO" id="GO:0016020">
    <property type="term" value="C:membrane"/>
    <property type="evidence" value="ECO:0007669"/>
    <property type="project" value="InterPro"/>
</dbReference>
<dbReference type="AlphaFoldDB" id="A0A1V1NU09"/>
<dbReference type="GO" id="GO:0007156">
    <property type="term" value="P:homophilic cell adhesion via plasma membrane adhesion molecules"/>
    <property type="evidence" value="ECO:0007669"/>
    <property type="project" value="InterPro"/>
</dbReference>
<dbReference type="GO" id="GO:0005509">
    <property type="term" value="F:calcium ion binding"/>
    <property type="evidence" value="ECO:0007669"/>
    <property type="project" value="InterPro"/>
</dbReference>
<dbReference type="Proteomes" id="UP000189670">
    <property type="component" value="Unassembled WGS sequence"/>
</dbReference>
<dbReference type="PROSITE" id="PS50268">
    <property type="entry name" value="CADHERIN_2"/>
    <property type="match status" value="1"/>
</dbReference>
<protein>
    <recommendedName>
        <fullName evidence="1">Cadherin domain-containing protein</fullName>
    </recommendedName>
</protein>
<comment type="caution">
    <text evidence="2">The sequence shown here is derived from an EMBL/GenBank/DDBJ whole genome shotgun (WGS) entry which is preliminary data.</text>
</comment>
<evidence type="ECO:0000313" key="3">
    <source>
        <dbReference type="Proteomes" id="UP000189670"/>
    </source>
</evidence>
<dbReference type="InterPro" id="IPR002126">
    <property type="entry name" value="Cadherin-like_dom"/>
</dbReference>